<name>A0A7Y0AYW7_9HYPH</name>
<organism evidence="7 8">
    <name type="scientific">Rhizobium terricola</name>
    <dbReference type="NCBI Taxonomy" id="2728849"/>
    <lineage>
        <taxon>Bacteria</taxon>
        <taxon>Pseudomonadati</taxon>
        <taxon>Pseudomonadota</taxon>
        <taxon>Alphaproteobacteria</taxon>
        <taxon>Hyphomicrobiales</taxon>
        <taxon>Rhizobiaceae</taxon>
        <taxon>Rhizobium/Agrobacterium group</taxon>
        <taxon>Rhizobium</taxon>
    </lineage>
</organism>
<feature type="compositionally biased region" description="Pro residues" evidence="5">
    <location>
        <begin position="100"/>
        <end position="110"/>
    </location>
</feature>
<protein>
    <submittedName>
        <fullName evidence="7">Energy transducer TonB</fullName>
    </submittedName>
</protein>
<keyword evidence="8" id="KW-1185">Reference proteome</keyword>
<dbReference type="InterPro" id="IPR037682">
    <property type="entry name" value="TonB_C"/>
</dbReference>
<feature type="compositionally biased region" description="Basic and acidic residues" evidence="5">
    <location>
        <begin position="168"/>
        <end position="180"/>
    </location>
</feature>
<sequence length="310" mass="33045">MSVHLSQKSRFRTGGELLLWTSAALCVAAVHAGAVALLLQQPEIELADAAPPAAIMIELAPEPEAAAVEEEQIVPDTVDAEEIKTASHEPAPVPVKETPPEPMPQPLPEPPVEEVAEALPEPVIEPRPLPEPLPEPVEELDPIEQLVMAQLENVAVPIPVMRPPLPKPVEEKPKKQPEKKKASKPKAPAPPASKAALQAKAEVKQSNRTAAQQTTSGSGSNVSPAKWRDRVRAHIARRAKSLSRTIAETSMVQLHITFDKSGNVLSVSARSSSGDASLDQVAAAMVRRSSPLPAPPAGVPNYLSLPVRFK</sequence>
<keyword evidence="3" id="KW-1133">Transmembrane helix</keyword>
<evidence type="ECO:0000313" key="8">
    <source>
        <dbReference type="Proteomes" id="UP000541470"/>
    </source>
</evidence>
<feature type="region of interest" description="Disordered" evidence="5">
    <location>
        <begin position="86"/>
        <end position="111"/>
    </location>
</feature>
<dbReference type="NCBIfam" id="TIGR01352">
    <property type="entry name" value="tonB_Cterm"/>
    <property type="match status" value="1"/>
</dbReference>
<evidence type="ECO:0000256" key="4">
    <source>
        <dbReference type="ARBA" id="ARBA00023136"/>
    </source>
</evidence>
<gene>
    <name evidence="7" type="ORF">HHL25_17765</name>
</gene>
<feature type="compositionally biased region" description="Polar residues" evidence="5">
    <location>
        <begin position="204"/>
        <end position="223"/>
    </location>
</feature>
<dbReference type="GO" id="GO:0055085">
    <property type="term" value="P:transmembrane transport"/>
    <property type="evidence" value="ECO:0007669"/>
    <property type="project" value="InterPro"/>
</dbReference>
<evidence type="ECO:0000259" key="6">
    <source>
        <dbReference type="PROSITE" id="PS52015"/>
    </source>
</evidence>
<evidence type="ECO:0000256" key="3">
    <source>
        <dbReference type="ARBA" id="ARBA00022989"/>
    </source>
</evidence>
<accession>A0A7Y0AYW7</accession>
<dbReference type="GO" id="GO:0016020">
    <property type="term" value="C:membrane"/>
    <property type="evidence" value="ECO:0007669"/>
    <property type="project" value="UniProtKB-SubCell"/>
</dbReference>
<dbReference type="PROSITE" id="PS52015">
    <property type="entry name" value="TONB_CTD"/>
    <property type="match status" value="1"/>
</dbReference>
<dbReference type="InterPro" id="IPR006260">
    <property type="entry name" value="TonB/TolA_C"/>
</dbReference>
<dbReference type="Proteomes" id="UP000541470">
    <property type="component" value="Unassembled WGS sequence"/>
</dbReference>
<dbReference type="EMBL" id="JABBGK010000004">
    <property type="protein sequence ID" value="NML75983.1"/>
    <property type="molecule type" value="Genomic_DNA"/>
</dbReference>
<evidence type="ECO:0000256" key="1">
    <source>
        <dbReference type="ARBA" id="ARBA00004167"/>
    </source>
</evidence>
<dbReference type="SUPFAM" id="SSF74653">
    <property type="entry name" value="TolA/TonB C-terminal domain"/>
    <property type="match status" value="1"/>
</dbReference>
<keyword evidence="2" id="KW-0812">Transmembrane</keyword>
<reference evidence="7 8" key="1">
    <citation type="submission" date="2020-04" db="EMBL/GenBank/DDBJ databases">
        <title>Rhizobium sp. S-51 isolated from soil.</title>
        <authorList>
            <person name="Dahal R.H."/>
        </authorList>
    </citation>
    <scope>NUCLEOTIDE SEQUENCE [LARGE SCALE GENOMIC DNA]</scope>
    <source>
        <strain evidence="7 8">S-51</strain>
    </source>
</reference>
<evidence type="ECO:0000256" key="5">
    <source>
        <dbReference type="SAM" id="MobiDB-lite"/>
    </source>
</evidence>
<dbReference type="AlphaFoldDB" id="A0A7Y0AYW7"/>
<comment type="caution">
    <text evidence="7">The sequence shown here is derived from an EMBL/GenBank/DDBJ whole genome shotgun (WGS) entry which is preliminary data.</text>
</comment>
<comment type="subcellular location">
    <subcellularLocation>
        <location evidence="1">Membrane</location>
        <topology evidence="1">Single-pass membrane protein</topology>
    </subcellularLocation>
</comment>
<dbReference type="Pfam" id="PF13103">
    <property type="entry name" value="TonB_2"/>
    <property type="match status" value="1"/>
</dbReference>
<dbReference type="RefSeq" id="WP_169594132.1">
    <property type="nucleotide sequence ID" value="NZ_JABBGK010000004.1"/>
</dbReference>
<evidence type="ECO:0000256" key="2">
    <source>
        <dbReference type="ARBA" id="ARBA00022692"/>
    </source>
</evidence>
<dbReference type="Gene3D" id="3.30.1150.10">
    <property type="match status" value="1"/>
</dbReference>
<feature type="region of interest" description="Disordered" evidence="5">
    <location>
        <begin position="159"/>
        <end position="229"/>
    </location>
</feature>
<evidence type="ECO:0000313" key="7">
    <source>
        <dbReference type="EMBL" id="NML75983.1"/>
    </source>
</evidence>
<feature type="domain" description="TonB C-terminal" evidence="6">
    <location>
        <begin position="224"/>
        <end position="310"/>
    </location>
</feature>
<proteinExistence type="predicted"/>
<keyword evidence="4" id="KW-0472">Membrane</keyword>